<gene>
    <name evidence="8" type="ORF">MTR67_018832</name>
</gene>
<keyword evidence="6" id="KW-0695">RNA-directed DNA polymerase</keyword>
<evidence type="ECO:0000313" key="9">
    <source>
        <dbReference type="Proteomes" id="UP001234989"/>
    </source>
</evidence>
<evidence type="ECO:0000256" key="4">
    <source>
        <dbReference type="ARBA" id="ARBA00022759"/>
    </source>
</evidence>
<dbReference type="InterPro" id="IPR041373">
    <property type="entry name" value="RT_RNaseH"/>
</dbReference>
<evidence type="ECO:0000259" key="7">
    <source>
        <dbReference type="PROSITE" id="PS50994"/>
    </source>
</evidence>
<dbReference type="AlphaFoldDB" id="A0AAF0TLX4"/>
<dbReference type="InterPro" id="IPR001584">
    <property type="entry name" value="Integrase_cat-core"/>
</dbReference>
<dbReference type="Gene3D" id="1.10.340.70">
    <property type="match status" value="1"/>
</dbReference>
<proteinExistence type="predicted"/>
<dbReference type="InterPro" id="IPR041588">
    <property type="entry name" value="Integrase_H2C2"/>
</dbReference>
<accession>A0AAF0TLX4</accession>
<dbReference type="GO" id="GO:0004519">
    <property type="term" value="F:endonuclease activity"/>
    <property type="evidence" value="ECO:0007669"/>
    <property type="project" value="UniProtKB-KW"/>
</dbReference>
<evidence type="ECO:0000256" key="1">
    <source>
        <dbReference type="ARBA" id="ARBA00022679"/>
    </source>
</evidence>
<dbReference type="Gene3D" id="3.30.420.10">
    <property type="entry name" value="Ribonuclease H-like superfamily/Ribonuclease H"/>
    <property type="match status" value="1"/>
</dbReference>
<dbReference type="Proteomes" id="UP001234989">
    <property type="component" value="Chromosome 4"/>
</dbReference>
<dbReference type="InterPro" id="IPR050951">
    <property type="entry name" value="Retrovirus_Pol_polyprotein"/>
</dbReference>
<dbReference type="Pfam" id="PF17921">
    <property type="entry name" value="Integrase_H2C2"/>
    <property type="match status" value="1"/>
</dbReference>
<dbReference type="SUPFAM" id="SSF56672">
    <property type="entry name" value="DNA/RNA polymerases"/>
    <property type="match status" value="1"/>
</dbReference>
<evidence type="ECO:0000256" key="5">
    <source>
        <dbReference type="ARBA" id="ARBA00022801"/>
    </source>
</evidence>
<dbReference type="FunFam" id="1.10.340.70:FF:000001">
    <property type="entry name" value="Retrovirus-related Pol polyprotein from transposon gypsy-like Protein"/>
    <property type="match status" value="1"/>
</dbReference>
<protein>
    <recommendedName>
        <fullName evidence="7">Integrase catalytic domain-containing protein</fullName>
    </recommendedName>
</protein>
<dbReference type="PANTHER" id="PTHR37984">
    <property type="entry name" value="PROTEIN CBG26694"/>
    <property type="match status" value="1"/>
</dbReference>
<dbReference type="GO" id="GO:0015074">
    <property type="term" value="P:DNA integration"/>
    <property type="evidence" value="ECO:0007669"/>
    <property type="project" value="InterPro"/>
</dbReference>
<dbReference type="GO" id="GO:0003964">
    <property type="term" value="F:RNA-directed DNA polymerase activity"/>
    <property type="evidence" value="ECO:0007669"/>
    <property type="project" value="UniProtKB-KW"/>
</dbReference>
<dbReference type="Pfam" id="PF17917">
    <property type="entry name" value="RT_RNaseH"/>
    <property type="match status" value="1"/>
</dbReference>
<feature type="domain" description="Integrase catalytic" evidence="7">
    <location>
        <begin position="208"/>
        <end position="366"/>
    </location>
</feature>
<dbReference type="PROSITE" id="PS50994">
    <property type="entry name" value="INTEGRASE"/>
    <property type="match status" value="1"/>
</dbReference>
<evidence type="ECO:0000256" key="3">
    <source>
        <dbReference type="ARBA" id="ARBA00022722"/>
    </source>
</evidence>
<sequence length="366" mass="42829">MVGVIHCLQVWRVYLLGSRFMVQTDNVANTFFKTQKKLSPKQARWQEFLVEYDFIWEHKPGKHYQVADKLSRKKVFADAYSILKLKTDFLDRIRWCAANDALYIKWMGQVQDGTMRRYWIEDNLLHFKGRRIGVPNGGGLRKDLMKETHDTTWAGHPGVERMLALLSRVYFWPKMEDDIEAYVKTCHVCQMDKTERKKEVGLLQPLLIPERPWLSVSMDFISGFPKVDGKASIMVMVDRILKYFVSIVVPNLFSSEIATELFYKYVVNYFGVPADIVSDRDTRFTGRFRTALFNTMGTELKFSTANHPQTDGQTERINHLLEEYLRHYVTASQRNWVALLDIVQFCYYLHKSSVTEMSPFEIVLGK</sequence>
<dbReference type="GO" id="GO:0003676">
    <property type="term" value="F:nucleic acid binding"/>
    <property type="evidence" value="ECO:0007669"/>
    <property type="project" value="InterPro"/>
</dbReference>
<dbReference type="InterPro" id="IPR012337">
    <property type="entry name" value="RNaseH-like_sf"/>
</dbReference>
<dbReference type="GO" id="GO:0016787">
    <property type="term" value="F:hydrolase activity"/>
    <property type="evidence" value="ECO:0007669"/>
    <property type="project" value="UniProtKB-KW"/>
</dbReference>
<keyword evidence="5" id="KW-0378">Hydrolase</keyword>
<dbReference type="EMBL" id="CP133615">
    <property type="protein sequence ID" value="WMV25447.1"/>
    <property type="molecule type" value="Genomic_DNA"/>
</dbReference>
<dbReference type="PANTHER" id="PTHR37984:SF5">
    <property type="entry name" value="PROTEIN NYNRIN-LIKE"/>
    <property type="match status" value="1"/>
</dbReference>
<dbReference type="InterPro" id="IPR036397">
    <property type="entry name" value="RNaseH_sf"/>
</dbReference>
<keyword evidence="1" id="KW-0808">Transferase</keyword>
<evidence type="ECO:0000256" key="6">
    <source>
        <dbReference type="ARBA" id="ARBA00022918"/>
    </source>
</evidence>
<keyword evidence="3" id="KW-0540">Nuclease</keyword>
<keyword evidence="9" id="KW-1185">Reference proteome</keyword>
<keyword evidence="2" id="KW-0548">Nucleotidyltransferase</keyword>
<dbReference type="InterPro" id="IPR043502">
    <property type="entry name" value="DNA/RNA_pol_sf"/>
</dbReference>
<keyword evidence="4" id="KW-0255">Endonuclease</keyword>
<organism evidence="8 9">
    <name type="scientific">Solanum verrucosum</name>
    <dbReference type="NCBI Taxonomy" id="315347"/>
    <lineage>
        <taxon>Eukaryota</taxon>
        <taxon>Viridiplantae</taxon>
        <taxon>Streptophyta</taxon>
        <taxon>Embryophyta</taxon>
        <taxon>Tracheophyta</taxon>
        <taxon>Spermatophyta</taxon>
        <taxon>Magnoliopsida</taxon>
        <taxon>eudicotyledons</taxon>
        <taxon>Gunneridae</taxon>
        <taxon>Pentapetalae</taxon>
        <taxon>asterids</taxon>
        <taxon>lamiids</taxon>
        <taxon>Solanales</taxon>
        <taxon>Solanaceae</taxon>
        <taxon>Solanoideae</taxon>
        <taxon>Solaneae</taxon>
        <taxon>Solanum</taxon>
    </lineage>
</organism>
<name>A0AAF0TLX4_SOLVR</name>
<evidence type="ECO:0000313" key="8">
    <source>
        <dbReference type="EMBL" id="WMV25447.1"/>
    </source>
</evidence>
<reference evidence="8" key="1">
    <citation type="submission" date="2023-08" db="EMBL/GenBank/DDBJ databases">
        <title>A de novo genome assembly of Solanum verrucosum Schlechtendal, a Mexican diploid species geographically isolated from the other diploid A-genome species in potato relatives.</title>
        <authorList>
            <person name="Hosaka K."/>
        </authorList>
    </citation>
    <scope>NUCLEOTIDE SEQUENCE</scope>
    <source>
        <tissue evidence="8">Young leaves</tissue>
    </source>
</reference>
<evidence type="ECO:0000256" key="2">
    <source>
        <dbReference type="ARBA" id="ARBA00022695"/>
    </source>
</evidence>
<dbReference type="SUPFAM" id="SSF53098">
    <property type="entry name" value="Ribonuclease H-like"/>
    <property type="match status" value="1"/>
</dbReference>